<feature type="domain" description="Bacterial alpha-L-rhamnosidase N-terminal" evidence="8">
    <location>
        <begin position="334"/>
        <end position="488"/>
    </location>
</feature>
<feature type="domain" description="Alpha-L-rhamnosidase concanavalin-like" evidence="7">
    <location>
        <begin position="518"/>
        <end position="609"/>
    </location>
</feature>
<evidence type="ECO:0000259" key="6">
    <source>
        <dbReference type="Pfam" id="PF00754"/>
    </source>
</evidence>
<protein>
    <recommendedName>
        <fullName evidence="2">alpha-L-rhamnosidase</fullName>
        <ecNumber evidence="2">3.2.1.40</ecNumber>
    </recommendedName>
</protein>
<dbReference type="InterPro" id="IPR035396">
    <property type="entry name" value="Bac_rhamnosid6H"/>
</dbReference>
<evidence type="ECO:0000256" key="4">
    <source>
        <dbReference type="SAM" id="MobiDB-lite"/>
    </source>
</evidence>
<dbReference type="Gene3D" id="1.50.10.10">
    <property type="match status" value="1"/>
</dbReference>
<dbReference type="InterPro" id="IPR016007">
    <property type="entry name" value="Alpha_rhamnosid"/>
</dbReference>
<dbReference type="EC" id="3.2.1.40" evidence="2"/>
<organism evidence="11 12">
    <name type="scientific">Pedobacter mendelii</name>
    <dbReference type="NCBI Taxonomy" id="1908240"/>
    <lineage>
        <taxon>Bacteria</taxon>
        <taxon>Pseudomonadati</taxon>
        <taxon>Bacteroidota</taxon>
        <taxon>Sphingobacteriia</taxon>
        <taxon>Sphingobacteriales</taxon>
        <taxon>Sphingobacteriaceae</taxon>
        <taxon>Pedobacter</taxon>
    </lineage>
</organism>
<feature type="domain" description="F5/8 type C" evidence="6">
    <location>
        <begin position="170"/>
        <end position="273"/>
    </location>
</feature>
<evidence type="ECO:0000256" key="5">
    <source>
        <dbReference type="SAM" id="SignalP"/>
    </source>
</evidence>
<dbReference type="RefSeq" id="WP_188412420.1">
    <property type="nucleotide sequence ID" value="NZ_BMDJ01000003.1"/>
</dbReference>
<dbReference type="Pfam" id="PF17389">
    <property type="entry name" value="Bac_rhamnosid6H"/>
    <property type="match status" value="1"/>
</dbReference>
<dbReference type="Pfam" id="PF17390">
    <property type="entry name" value="Bac_rhamnosid_C"/>
    <property type="match status" value="1"/>
</dbReference>
<dbReference type="InterPro" id="IPR013783">
    <property type="entry name" value="Ig-like_fold"/>
</dbReference>
<comment type="catalytic activity">
    <reaction evidence="1">
        <text>Hydrolysis of terminal non-reducing alpha-L-rhamnose residues in alpha-L-rhamnosides.</text>
        <dbReference type="EC" id="3.2.1.40"/>
    </reaction>
</comment>
<comment type="caution">
    <text evidence="11">The sequence shown here is derived from an EMBL/GenBank/DDBJ whole genome shotgun (WGS) entry which is preliminary data.</text>
</comment>
<proteinExistence type="predicted"/>
<accession>A0ABQ2BEW2</accession>
<sequence length="1086" mass="121826">MHQIQKYSIAILFFLAYSVCSAKPAALEPINLKCELYSNPLGVDVMQPGLSYIINSDLGSRGIEQTAYQIIVSSTAINLQKNYGDLWDSKKVTSSKMSFIKYSGFNLKSGRTYFWKVRIWDNSGNVSKWSLPAKWTMGILTDKEWNADWISANGAEKFALTPFGYRAETSSSEMETKWVQVDLKKSSPISSVRLTPMFFEDRAGYGFPSRFKVEVADDEKFTNPIVIADYTATGFRNPGWKPVSISVKNTSGRFVRLTANKLWKWGNSFQFALRQMEVFSNGKNIASGMPVQASESSEKNGWTKKNITDEPEDRQSLPNYSSMSLRKDFDVNKNLVRAVVFVSGMSEFELSVNGKKVGSDLLAPGWTEYKKTILYNSYDITDRVLPGANAIGIVLGNGMYNIQPDSIRYVKFLNAYGPLKAIAQLRLEYTDGTVKTVGTDKSWQVSPGPITYSNMFGGEDYDANLEIEGWNKPNFKISNKWSQAVETKGGPGGKLKGTSAAAPQVKVIETRKAVKIIKIKDNLWIYDFGQNASMMPKLTVIGKKGDYVRMIPSELLGENGLVDRKSATQDGVRPAWWQYTLKGNGQENWKPKFFYQGARYVQVELFTAKKGSKLPVVTALEDMIVHSSSTPVGKFSTSNKLFNQIYDLVRWAQRSNMQSLMTDCPHREKMGWLEENHLNGPSLRYNFDMSPLFRKTMSDMADAQLSNGFVPNIAPEYFIAGSSDLSNGFRNSTEWGSSFIIVPWQQYLFSGDISLLERYYDRMKDYVNFLASTAKSNIITTGLGDWYDIGPKPAWGSQLTPEAFTGTAIYYYDNLILYNIAKELNKEDDAAFYKQSSEQIRKSFNEKFFNKETGLYATGSNTTSAMPLFLNIVEPQNRTKLFNSLVDSIRKNNNSFNSGEVGYRFLLRALADGGRSDVVYDMNNQSDKPGYGYQIKKGATSLTEKWDAGVGDFGSQNHFMSGQINEWFFNDLVGISPDESGPGFRKIIIKPALLSQLNWVNGEFKSISGNINCSWKRNKDGINLDVVIPVNTSATIFIPCSDVGLLTESGMPVNNVKGLKFLKSESDKLVFEAKSGAYHFLIKNKS</sequence>
<feature type="region of interest" description="Disordered" evidence="4">
    <location>
        <begin position="289"/>
        <end position="317"/>
    </location>
</feature>
<dbReference type="Proteomes" id="UP000645390">
    <property type="component" value="Unassembled WGS sequence"/>
</dbReference>
<feature type="chain" id="PRO_5045668925" description="alpha-L-rhamnosidase" evidence="5">
    <location>
        <begin position="23"/>
        <end position="1086"/>
    </location>
</feature>
<feature type="compositionally biased region" description="Polar residues" evidence="4">
    <location>
        <begin position="293"/>
        <end position="305"/>
    </location>
</feature>
<feature type="signal peptide" evidence="5">
    <location>
        <begin position="1"/>
        <end position="22"/>
    </location>
</feature>
<dbReference type="Gene3D" id="2.60.120.260">
    <property type="entry name" value="Galactose-binding domain-like"/>
    <property type="match status" value="3"/>
</dbReference>
<dbReference type="Pfam" id="PF25788">
    <property type="entry name" value="Ig_Rha78A_N"/>
    <property type="match status" value="1"/>
</dbReference>
<evidence type="ECO:0000259" key="9">
    <source>
        <dbReference type="Pfam" id="PF17389"/>
    </source>
</evidence>
<dbReference type="InterPro" id="IPR012341">
    <property type="entry name" value="6hp_glycosidase-like_sf"/>
</dbReference>
<dbReference type="PANTHER" id="PTHR33307:SF11">
    <property type="entry name" value="ALPHA-L-RHAMNOSIDASE"/>
    <property type="match status" value="1"/>
</dbReference>
<name>A0ABQ2BEW2_9SPHI</name>
<dbReference type="InterPro" id="IPR008928">
    <property type="entry name" value="6-hairpin_glycosidase_sf"/>
</dbReference>
<dbReference type="Pfam" id="PF05592">
    <property type="entry name" value="Bac_rhamnosid"/>
    <property type="match status" value="1"/>
</dbReference>
<dbReference type="EMBL" id="BMDJ01000003">
    <property type="protein sequence ID" value="GGI24447.1"/>
    <property type="molecule type" value="Genomic_DNA"/>
</dbReference>
<dbReference type="InterPro" id="IPR013737">
    <property type="entry name" value="Bac_rhamnosid_N"/>
</dbReference>
<dbReference type="InterPro" id="IPR008902">
    <property type="entry name" value="Rhamnosid_concanavalin"/>
</dbReference>
<gene>
    <name evidence="11" type="ORF">GCM10008119_12700</name>
</gene>
<feature type="domain" description="Alpha-L-rhamnosidase six-hairpin glycosidase" evidence="9">
    <location>
        <begin position="632"/>
        <end position="971"/>
    </location>
</feature>
<dbReference type="InterPro" id="IPR008979">
    <property type="entry name" value="Galactose-bd-like_sf"/>
</dbReference>
<evidence type="ECO:0000256" key="1">
    <source>
        <dbReference type="ARBA" id="ARBA00001445"/>
    </source>
</evidence>
<evidence type="ECO:0000313" key="12">
    <source>
        <dbReference type="Proteomes" id="UP000645390"/>
    </source>
</evidence>
<dbReference type="PANTHER" id="PTHR33307">
    <property type="entry name" value="ALPHA-RHAMNOSIDASE (EUROFUNG)"/>
    <property type="match status" value="1"/>
</dbReference>
<feature type="domain" description="Alpha-L-rhamnosidase C-terminal" evidence="10">
    <location>
        <begin position="974"/>
        <end position="1045"/>
    </location>
</feature>
<keyword evidence="12" id="KW-1185">Reference proteome</keyword>
<keyword evidence="5" id="KW-0732">Signal</keyword>
<evidence type="ECO:0000259" key="7">
    <source>
        <dbReference type="Pfam" id="PF05592"/>
    </source>
</evidence>
<dbReference type="Gene3D" id="2.60.420.10">
    <property type="entry name" value="Maltose phosphorylase, domain 3"/>
    <property type="match status" value="1"/>
</dbReference>
<keyword evidence="3" id="KW-0378">Hydrolase</keyword>
<evidence type="ECO:0000259" key="10">
    <source>
        <dbReference type="Pfam" id="PF17390"/>
    </source>
</evidence>
<reference evidence="12" key="1">
    <citation type="journal article" date="2019" name="Int. J. Syst. Evol. Microbiol.">
        <title>The Global Catalogue of Microorganisms (GCM) 10K type strain sequencing project: providing services to taxonomists for standard genome sequencing and annotation.</title>
        <authorList>
            <consortium name="The Broad Institute Genomics Platform"/>
            <consortium name="The Broad Institute Genome Sequencing Center for Infectious Disease"/>
            <person name="Wu L."/>
            <person name="Ma J."/>
        </authorList>
    </citation>
    <scope>NUCLEOTIDE SEQUENCE [LARGE SCALE GENOMIC DNA]</scope>
    <source>
        <strain evidence="12">CCM 8939</strain>
    </source>
</reference>
<dbReference type="PIRSF" id="PIRSF010631">
    <property type="entry name" value="A-rhamnsds"/>
    <property type="match status" value="1"/>
</dbReference>
<dbReference type="Gene3D" id="2.60.40.10">
    <property type="entry name" value="Immunoglobulins"/>
    <property type="match status" value="1"/>
</dbReference>
<dbReference type="Pfam" id="PF00754">
    <property type="entry name" value="F5_F8_type_C"/>
    <property type="match status" value="1"/>
</dbReference>
<dbReference type="SUPFAM" id="SSF48208">
    <property type="entry name" value="Six-hairpin glycosidases"/>
    <property type="match status" value="1"/>
</dbReference>
<dbReference type="InterPro" id="IPR035398">
    <property type="entry name" value="Bac_rhamnosid_C"/>
</dbReference>
<dbReference type="SUPFAM" id="SSF49785">
    <property type="entry name" value="Galactose-binding domain-like"/>
    <property type="match status" value="1"/>
</dbReference>
<evidence type="ECO:0000313" key="11">
    <source>
        <dbReference type="EMBL" id="GGI24447.1"/>
    </source>
</evidence>
<evidence type="ECO:0000259" key="8">
    <source>
        <dbReference type="Pfam" id="PF08531"/>
    </source>
</evidence>
<evidence type="ECO:0000256" key="2">
    <source>
        <dbReference type="ARBA" id="ARBA00012652"/>
    </source>
</evidence>
<evidence type="ECO:0000256" key="3">
    <source>
        <dbReference type="ARBA" id="ARBA00022801"/>
    </source>
</evidence>
<dbReference type="InterPro" id="IPR000421">
    <property type="entry name" value="FA58C"/>
</dbReference>
<dbReference type="Pfam" id="PF08531">
    <property type="entry name" value="Bac_rhamnosid_N"/>
    <property type="match status" value="1"/>
</dbReference>